<dbReference type="RefSeq" id="WP_311758628.1">
    <property type="nucleotide sequence ID" value="NZ_JAVRQI010000004.1"/>
</dbReference>
<dbReference type="Proteomes" id="UP001251085">
    <property type="component" value="Unassembled WGS sequence"/>
</dbReference>
<protein>
    <submittedName>
        <fullName evidence="3">META domain-containing protein</fullName>
    </submittedName>
</protein>
<dbReference type="InterPro" id="IPR005184">
    <property type="entry name" value="DUF306_Meta_HslJ"/>
</dbReference>
<accession>A0ABU3EBE0</accession>
<organism evidence="3 4">
    <name type="scientific">Paracoccus broussonetiae</name>
    <dbReference type="NCBI Taxonomy" id="3075834"/>
    <lineage>
        <taxon>Bacteria</taxon>
        <taxon>Pseudomonadati</taxon>
        <taxon>Pseudomonadota</taxon>
        <taxon>Alphaproteobacteria</taxon>
        <taxon>Rhodobacterales</taxon>
        <taxon>Paracoccaceae</taxon>
        <taxon>Paracoccus</taxon>
    </lineage>
</organism>
<evidence type="ECO:0000259" key="2">
    <source>
        <dbReference type="Pfam" id="PF03724"/>
    </source>
</evidence>
<dbReference type="InterPro" id="IPR038670">
    <property type="entry name" value="HslJ-like_sf"/>
</dbReference>
<feature type="chain" id="PRO_5045920994" evidence="1">
    <location>
        <begin position="19"/>
        <end position="140"/>
    </location>
</feature>
<comment type="caution">
    <text evidence="3">The sequence shown here is derived from an EMBL/GenBank/DDBJ whole genome shotgun (WGS) entry which is preliminary data.</text>
</comment>
<dbReference type="EMBL" id="JAVRQI010000004">
    <property type="protein sequence ID" value="MDT1061532.1"/>
    <property type="molecule type" value="Genomic_DNA"/>
</dbReference>
<reference evidence="4" key="1">
    <citation type="submission" date="2023-07" db="EMBL/GenBank/DDBJ databases">
        <title>Characterization of two Paracoccaceae strains isolated from Phycosphere and proposal of Xinfangfangia lacusdiani sp. nov.</title>
        <authorList>
            <person name="Deng Y."/>
            <person name="Zhang Y.Q."/>
        </authorList>
    </citation>
    <scope>NUCLEOTIDE SEQUENCE [LARGE SCALE GENOMIC DNA]</scope>
    <source>
        <strain evidence="4">CPCC 101403</strain>
    </source>
</reference>
<dbReference type="Gene3D" id="2.40.128.270">
    <property type="match status" value="1"/>
</dbReference>
<sequence length="140" mass="14238">MTRILSFTAAAVALATLAACEPTGSSGPGSNIPTGPYVLVGIGSDTVPQRNVGLTIESDGSISGQAPCNHYSAPQVAEPPGFKLGPLTTTKMACGGKAGALEQRYFNALSQADGISYKGGVLVITGGPSYLTFEPGYRKE</sequence>
<keyword evidence="1" id="KW-0732">Signal</keyword>
<evidence type="ECO:0000256" key="1">
    <source>
        <dbReference type="SAM" id="SignalP"/>
    </source>
</evidence>
<evidence type="ECO:0000313" key="3">
    <source>
        <dbReference type="EMBL" id="MDT1061532.1"/>
    </source>
</evidence>
<dbReference type="PROSITE" id="PS51257">
    <property type="entry name" value="PROKAR_LIPOPROTEIN"/>
    <property type="match status" value="1"/>
</dbReference>
<name>A0ABU3EBE0_9RHOB</name>
<proteinExistence type="predicted"/>
<feature type="signal peptide" evidence="1">
    <location>
        <begin position="1"/>
        <end position="18"/>
    </location>
</feature>
<keyword evidence="4" id="KW-1185">Reference proteome</keyword>
<gene>
    <name evidence="3" type="ORF">RM190_06640</name>
</gene>
<dbReference type="Pfam" id="PF03724">
    <property type="entry name" value="META"/>
    <property type="match status" value="1"/>
</dbReference>
<evidence type="ECO:0000313" key="4">
    <source>
        <dbReference type="Proteomes" id="UP001251085"/>
    </source>
</evidence>
<feature type="domain" description="DUF306" evidence="2">
    <location>
        <begin position="31"/>
        <end position="127"/>
    </location>
</feature>